<protein>
    <submittedName>
        <fullName evidence="1">Alpha/beta fold hydrolase</fullName>
    </submittedName>
</protein>
<proteinExistence type="predicted"/>
<dbReference type="RefSeq" id="WP_129391972.1">
    <property type="nucleotide sequence ID" value="NZ_CP035494.1"/>
</dbReference>
<evidence type="ECO:0000313" key="2">
    <source>
        <dbReference type="Proteomes" id="UP000293995"/>
    </source>
</evidence>
<dbReference type="Proteomes" id="UP000293995">
    <property type="component" value="Chromosome"/>
</dbReference>
<dbReference type="AlphaFoldDB" id="A0A4P6EFI5"/>
<keyword evidence="1" id="KW-0378">Hydrolase</keyword>
<dbReference type="SUPFAM" id="SSF53474">
    <property type="entry name" value="alpha/beta-Hydrolases"/>
    <property type="match status" value="1"/>
</dbReference>
<name>A0A4P6EFI5_9MICO</name>
<reference evidence="1 2" key="1">
    <citation type="submission" date="2019-01" db="EMBL/GenBank/DDBJ databases">
        <title>Genome sequencing of strain DFW100M-13.</title>
        <authorList>
            <person name="Heo J."/>
            <person name="Kim S.-J."/>
            <person name="Kim J.-S."/>
            <person name="Hong S.-B."/>
            <person name="Kwon S.-W."/>
        </authorList>
    </citation>
    <scope>NUCLEOTIDE SEQUENCE [LARGE SCALE GENOMIC DNA]</scope>
    <source>
        <strain evidence="1 2">DFW100M-13</strain>
    </source>
</reference>
<evidence type="ECO:0000313" key="1">
    <source>
        <dbReference type="EMBL" id="QAY61132.1"/>
    </source>
</evidence>
<organism evidence="1 2">
    <name type="scientific">Microbacterium protaetiae</name>
    <dbReference type="NCBI Taxonomy" id="2509458"/>
    <lineage>
        <taxon>Bacteria</taxon>
        <taxon>Bacillati</taxon>
        <taxon>Actinomycetota</taxon>
        <taxon>Actinomycetes</taxon>
        <taxon>Micrococcales</taxon>
        <taxon>Microbacteriaceae</taxon>
        <taxon>Microbacterium</taxon>
    </lineage>
</organism>
<gene>
    <name evidence="1" type="ORF">ET475_14850</name>
</gene>
<dbReference type="KEGG" id="mprt:ET475_14850"/>
<dbReference type="EMBL" id="CP035494">
    <property type="protein sequence ID" value="QAY61132.1"/>
    <property type="molecule type" value="Genomic_DNA"/>
</dbReference>
<dbReference type="InterPro" id="IPR029058">
    <property type="entry name" value="AB_hydrolase_fold"/>
</dbReference>
<keyword evidence="2" id="KW-1185">Reference proteome</keyword>
<dbReference type="GO" id="GO:0016787">
    <property type="term" value="F:hydrolase activity"/>
    <property type="evidence" value="ECO:0007669"/>
    <property type="project" value="UniProtKB-KW"/>
</dbReference>
<sequence length="224" mass="23793">MRHVYVHGSGRTGAQAWPTIDPSSGTFVAFDKDAAVPERVAVLEAEHAGSPLTVFAHSLGGVPAALAAHRGVLDVRALVLVEPALYDVARGHSAIERHIAIVTEARAQAAAGDLRAFWALMRPLMFGGPLEVDRWSDERAAAEHWARVTVPWGHGVRPGMLRGIPTLVVTGGWNAEYEAIASVLVDNGGSHQVVAGAQHRPQDLPGFGSVVAAFLRTVAEDLRC</sequence>
<dbReference type="Gene3D" id="3.40.50.1820">
    <property type="entry name" value="alpha/beta hydrolase"/>
    <property type="match status" value="1"/>
</dbReference>
<accession>A0A4P6EFI5</accession>
<dbReference type="OrthoDB" id="9804723at2"/>